<reference evidence="1" key="1">
    <citation type="submission" date="2021-02" db="EMBL/GenBank/DDBJ databases">
        <authorList>
            <consortium name="DOE Joint Genome Institute"/>
            <person name="Ahrendt S."/>
            <person name="Looney B.P."/>
            <person name="Miyauchi S."/>
            <person name="Morin E."/>
            <person name="Drula E."/>
            <person name="Courty P.E."/>
            <person name="Chicoki N."/>
            <person name="Fauchery L."/>
            <person name="Kohler A."/>
            <person name="Kuo A."/>
            <person name="Labutti K."/>
            <person name="Pangilinan J."/>
            <person name="Lipzen A."/>
            <person name="Riley R."/>
            <person name="Andreopoulos W."/>
            <person name="He G."/>
            <person name="Johnson J."/>
            <person name="Barry K.W."/>
            <person name="Grigoriev I.V."/>
            <person name="Nagy L."/>
            <person name="Hibbett D."/>
            <person name="Henrissat B."/>
            <person name="Matheny P.B."/>
            <person name="Labbe J."/>
            <person name="Martin F."/>
        </authorList>
    </citation>
    <scope>NUCLEOTIDE SEQUENCE</scope>
    <source>
        <strain evidence="1">FP105234-sp</strain>
    </source>
</reference>
<accession>A0ACB8RVJ3</accession>
<gene>
    <name evidence="1" type="ORF">FA95DRAFT_1491123</name>
</gene>
<reference evidence="1" key="2">
    <citation type="journal article" date="2022" name="New Phytol.">
        <title>Evolutionary transition to the ectomycorrhizal habit in the genomes of a hyperdiverse lineage of mushroom-forming fungi.</title>
        <authorList>
            <person name="Looney B."/>
            <person name="Miyauchi S."/>
            <person name="Morin E."/>
            <person name="Drula E."/>
            <person name="Courty P.E."/>
            <person name="Kohler A."/>
            <person name="Kuo A."/>
            <person name="LaButti K."/>
            <person name="Pangilinan J."/>
            <person name="Lipzen A."/>
            <person name="Riley R."/>
            <person name="Andreopoulos W."/>
            <person name="He G."/>
            <person name="Johnson J."/>
            <person name="Nolan M."/>
            <person name="Tritt A."/>
            <person name="Barry K.W."/>
            <person name="Grigoriev I.V."/>
            <person name="Nagy L.G."/>
            <person name="Hibbett D."/>
            <person name="Henrissat B."/>
            <person name="Matheny P.B."/>
            <person name="Labbe J."/>
            <person name="Martin F.M."/>
        </authorList>
    </citation>
    <scope>NUCLEOTIDE SEQUENCE</scope>
    <source>
        <strain evidence="1">FP105234-sp</strain>
    </source>
</reference>
<proteinExistence type="predicted"/>
<keyword evidence="2" id="KW-1185">Reference proteome</keyword>
<sequence length="490" mass="54618">MASPSYRLETPRRPPPPPIRIHNSNSKRSSLAGATPSSATETLLYDLPSATPLSPPPSKSEVASPTSPVYHPGRSRIRQPRSRATSPQPPRTRSVTPSRARTDLEEFAEHCRKWYFQQDEEAGRLMTQTLSTLPTSQRTSFVKLQASIRSAYHASVNARRTAEFRAHLSATHPGCSLMPLSRANPTGPAAQKERLERFDRFVRSWCTMGMPGTKPFFEGLWAVMRLQVVPEHLGGAGARRIEWEIDDAVFKEAAGKDFMLEAIDVLKGVLGFEEAPSKRTSTSTVGSPTYTSTSPMHARSQSQPLRSKPPVPARRQHAPADVPSQAKRPRAPSDPFLDTPGLSHSYSSSPQSAVHLSTSPSNATDGPPSPRTPSENEDLFNPRQRQPAPPPIEYSLNESEEAYLRTWTSPNLPDPEILELLKVFPAFITRRTVPRFAQSAKARGDEEMLPVEDELRFGTGKMWRSGLQRSGDRAGGWWVRFKLWWKRLFC</sequence>
<dbReference type="Proteomes" id="UP000814033">
    <property type="component" value="Unassembled WGS sequence"/>
</dbReference>
<comment type="caution">
    <text evidence="1">The sequence shown here is derived from an EMBL/GenBank/DDBJ whole genome shotgun (WGS) entry which is preliminary data.</text>
</comment>
<evidence type="ECO:0000313" key="1">
    <source>
        <dbReference type="EMBL" id="KAI0048264.1"/>
    </source>
</evidence>
<name>A0ACB8RVJ3_9AGAM</name>
<evidence type="ECO:0000313" key="2">
    <source>
        <dbReference type="Proteomes" id="UP000814033"/>
    </source>
</evidence>
<organism evidence="1 2">
    <name type="scientific">Auriscalpium vulgare</name>
    <dbReference type="NCBI Taxonomy" id="40419"/>
    <lineage>
        <taxon>Eukaryota</taxon>
        <taxon>Fungi</taxon>
        <taxon>Dikarya</taxon>
        <taxon>Basidiomycota</taxon>
        <taxon>Agaricomycotina</taxon>
        <taxon>Agaricomycetes</taxon>
        <taxon>Russulales</taxon>
        <taxon>Auriscalpiaceae</taxon>
        <taxon>Auriscalpium</taxon>
    </lineage>
</organism>
<protein>
    <submittedName>
        <fullName evidence="1">Uncharacterized protein</fullName>
    </submittedName>
</protein>
<dbReference type="EMBL" id="MU275889">
    <property type="protein sequence ID" value="KAI0048264.1"/>
    <property type="molecule type" value="Genomic_DNA"/>
</dbReference>